<sequence length="109" mass="12476">MKILTGDNWLIKLGQNKTENWGLLDSSNDHDYFFHLSSFPSGYVILKYDGVPSNELLQQASVFCRDGTKYKNLKKLKVDYCTCSNLEKGDSVGQVVYKKKSKVNQFKLD</sequence>
<reference evidence="1" key="1">
    <citation type="journal article" date="2020" name="Nature">
        <title>Giant virus diversity and host interactions through global metagenomics.</title>
        <authorList>
            <person name="Schulz F."/>
            <person name="Roux S."/>
            <person name="Paez-Espino D."/>
            <person name="Jungbluth S."/>
            <person name="Walsh D.A."/>
            <person name="Denef V.J."/>
            <person name="McMahon K.D."/>
            <person name="Konstantinidis K.T."/>
            <person name="Eloe-Fadrosh E.A."/>
            <person name="Kyrpides N.C."/>
            <person name="Woyke T."/>
        </authorList>
    </citation>
    <scope>NUCLEOTIDE SEQUENCE</scope>
    <source>
        <strain evidence="1">GVMAG-S-1016704-142</strain>
    </source>
</reference>
<dbReference type="AlphaFoldDB" id="A0A6C0LXF9"/>
<dbReference type="EMBL" id="MN740565">
    <property type="protein sequence ID" value="QHU33932.1"/>
    <property type="molecule type" value="Genomic_DNA"/>
</dbReference>
<accession>A0A6C0LXF9</accession>
<evidence type="ECO:0000313" key="1">
    <source>
        <dbReference type="EMBL" id="QHU33932.1"/>
    </source>
</evidence>
<evidence type="ECO:0008006" key="2">
    <source>
        <dbReference type="Google" id="ProtNLM"/>
    </source>
</evidence>
<name>A0A6C0LXF9_9ZZZZ</name>
<organism evidence="1">
    <name type="scientific">viral metagenome</name>
    <dbReference type="NCBI Taxonomy" id="1070528"/>
    <lineage>
        <taxon>unclassified sequences</taxon>
        <taxon>metagenomes</taxon>
        <taxon>organismal metagenomes</taxon>
    </lineage>
</organism>
<proteinExistence type="predicted"/>
<protein>
    <recommendedName>
        <fullName evidence="2">NFACT RNA-binding domain-containing protein</fullName>
    </recommendedName>
</protein>